<accession>A0AAP2CP49</accession>
<organism evidence="2 3">
    <name type="scientific">Harenicola maris</name>
    <dbReference type="NCBI Taxonomy" id="2841044"/>
    <lineage>
        <taxon>Bacteria</taxon>
        <taxon>Pseudomonadati</taxon>
        <taxon>Pseudomonadota</taxon>
        <taxon>Alphaproteobacteria</taxon>
        <taxon>Rhodobacterales</taxon>
        <taxon>Paracoccaceae</taxon>
        <taxon>Harenicola</taxon>
    </lineage>
</organism>
<feature type="transmembrane region" description="Helical" evidence="1">
    <location>
        <begin position="12"/>
        <end position="33"/>
    </location>
</feature>
<sequence length="80" mass="8576">MRDTIIKIFDIMIWVLGALVAIGGLIGGIIMLAQGEVVGLAMIIGGILYAIVIMALFFISIGIYKNTKETAEHLAKLASR</sequence>
<evidence type="ECO:0000256" key="1">
    <source>
        <dbReference type="SAM" id="Phobius"/>
    </source>
</evidence>
<name>A0AAP2CP49_9RHOB</name>
<keyword evidence="1" id="KW-1133">Transmembrane helix</keyword>
<dbReference type="RefSeq" id="WP_327794228.1">
    <property type="nucleotide sequence ID" value="NZ_JADQAZ010000002.1"/>
</dbReference>
<reference evidence="2 3" key="1">
    <citation type="journal article" date="2021" name="Arch. Microbiol.">
        <title>Harenicola maris gen. nov., sp. nov. isolated from the Sea of Japan shallow sediments.</title>
        <authorList>
            <person name="Romanenko L.A."/>
            <person name="Kurilenko V.V."/>
            <person name="Chernysheva N.Y."/>
            <person name="Tekutyeva L.A."/>
            <person name="Velansky P.V."/>
            <person name="Svetashev V.I."/>
            <person name="Isaeva M.P."/>
        </authorList>
    </citation>
    <scope>NUCLEOTIDE SEQUENCE [LARGE SCALE GENOMIC DNA]</scope>
    <source>
        <strain evidence="2 3">KMM 3653</strain>
    </source>
</reference>
<dbReference type="AlphaFoldDB" id="A0AAP2CP49"/>
<comment type="caution">
    <text evidence="2">The sequence shown here is derived from an EMBL/GenBank/DDBJ whole genome shotgun (WGS) entry which is preliminary data.</text>
</comment>
<dbReference type="EMBL" id="JADQAZ010000002">
    <property type="protein sequence ID" value="MBT0958012.1"/>
    <property type="molecule type" value="Genomic_DNA"/>
</dbReference>
<keyword evidence="1" id="KW-0812">Transmembrane</keyword>
<protein>
    <submittedName>
        <fullName evidence="2">Uncharacterized protein</fullName>
    </submittedName>
</protein>
<keyword evidence="1" id="KW-0472">Membrane</keyword>
<evidence type="ECO:0000313" key="2">
    <source>
        <dbReference type="EMBL" id="MBT0958012.1"/>
    </source>
</evidence>
<feature type="transmembrane region" description="Helical" evidence="1">
    <location>
        <begin position="39"/>
        <end position="64"/>
    </location>
</feature>
<evidence type="ECO:0000313" key="3">
    <source>
        <dbReference type="Proteomes" id="UP001315686"/>
    </source>
</evidence>
<gene>
    <name evidence="2" type="ORF">IV417_11500</name>
</gene>
<proteinExistence type="predicted"/>
<keyword evidence="3" id="KW-1185">Reference proteome</keyword>
<dbReference type="Proteomes" id="UP001315686">
    <property type="component" value="Unassembled WGS sequence"/>
</dbReference>